<keyword evidence="6 11" id="KW-0472">Membrane</keyword>
<feature type="transmembrane region" description="Helical" evidence="11">
    <location>
        <begin position="119"/>
        <end position="141"/>
    </location>
</feature>
<evidence type="ECO:0000256" key="9">
    <source>
        <dbReference type="RuleBase" id="RU000688"/>
    </source>
</evidence>
<keyword evidence="2" id="KW-1003">Cell membrane</keyword>
<dbReference type="Proteomes" id="UP000007110">
    <property type="component" value="Unassembled WGS sequence"/>
</dbReference>
<dbReference type="PROSITE" id="PS00237">
    <property type="entry name" value="G_PROTEIN_RECEP_F1_1"/>
    <property type="match status" value="1"/>
</dbReference>
<feature type="transmembrane region" description="Helical" evidence="11">
    <location>
        <begin position="162"/>
        <end position="189"/>
    </location>
</feature>
<dbReference type="InterPro" id="IPR017452">
    <property type="entry name" value="GPCR_Rhodpsn_7TM"/>
</dbReference>
<sequence>MLIDASTPTTDIINGTVLPDRVSPTDIDGYGSDVGWVLPAYIIIMTNISIAVQIILLIVIFFGNTLVVILVTKNEQLWTMSNFFVVSLAFADVLVSLSMIPGVYLTLNPTFASGVYTCLLVWCPIIFSTSISCLSLTLITLDRYVKVAHPYIYRTIATERGAAIAITSMWVYSIIISMVLPFAGIHSLIPGQVFCFEFGAVFDIIHLHFFIIVNGIIPFITMFILYLHLFIIVLQKLKSDRRIMPQVGPSNQRTNRPRSELKSIKTLVIILGFTCIAWIPSNTLVFIDLYTPQYAPGLVPRTILSWLTYLNSAVNPFIYSLRSETFRVAARKAFSISTETSLVWWMNSVRGNSSRVHPQQNTVQSRETEDGIRDGSASVDDTSGFPSSMAVELPDNSERLDILA</sequence>
<feature type="transmembrane region" description="Helical" evidence="11">
    <location>
        <begin position="83"/>
        <end position="107"/>
    </location>
</feature>
<name>A0A7M7GIY7_STRPU</name>
<dbReference type="EnsemblMetazoa" id="XM_003729570">
    <property type="protein sequence ID" value="XP_003729618"/>
    <property type="gene ID" value="LOC100894012"/>
</dbReference>
<feature type="region of interest" description="Disordered" evidence="10">
    <location>
        <begin position="353"/>
        <end position="390"/>
    </location>
</feature>
<dbReference type="GO" id="GO:0005886">
    <property type="term" value="C:plasma membrane"/>
    <property type="evidence" value="ECO:0000318"/>
    <property type="project" value="GO_Central"/>
</dbReference>
<reference evidence="14" key="1">
    <citation type="submission" date="2015-02" db="EMBL/GenBank/DDBJ databases">
        <title>Genome sequencing for Strongylocentrotus purpuratus.</title>
        <authorList>
            <person name="Murali S."/>
            <person name="Liu Y."/>
            <person name="Vee V."/>
            <person name="English A."/>
            <person name="Wang M."/>
            <person name="Skinner E."/>
            <person name="Han Y."/>
            <person name="Muzny D.M."/>
            <person name="Worley K.C."/>
            <person name="Gibbs R.A."/>
        </authorList>
    </citation>
    <scope>NUCLEOTIDE SEQUENCE</scope>
</reference>
<feature type="transmembrane region" description="Helical" evidence="11">
    <location>
        <begin position="40"/>
        <end position="71"/>
    </location>
</feature>
<dbReference type="AlphaFoldDB" id="A0A7M7GIY7"/>
<dbReference type="InterPro" id="IPR000276">
    <property type="entry name" value="GPCR_Rhodpsn"/>
</dbReference>
<keyword evidence="7 9" id="KW-0675">Receptor</keyword>
<dbReference type="OMA" id="SWLTFMN"/>
<evidence type="ECO:0000256" key="1">
    <source>
        <dbReference type="ARBA" id="ARBA00004651"/>
    </source>
</evidence>
<evidence type="ECO:0000313" key="13">
    <source>
        <dbReference type="EnsemblMetazoa" id="XP_003729618"/>
    </source>
</evidence>
<dbReference type="RefSeq" id="XP_003729618.2">
    <property type="nucleotide sequence ID" value="XM_003729570.3"/>
</dbReference>
<dbReference type="FunFam" id="1.20.1070.10:FF:000949">
    <property type="entry name" value="Uncharacterized protein"/>
    <property type="match status" value="1"/>
</dbReference>
<feature type="compositionally biased region" description="Polar residues" evidence="10">
    <location>
        <begin position="353"/>
        <end position="365"/>
    </location>
</feature>
<comment type="similarity">
    <text evidence="9">Belongs to the G-protein coupled receptor 1 family.</text>
</comment>
<protein>
    <recommendedName>
        <fullName evidence="12">G-protein coupled receptors family 1 profile domain-containing protein</fullName>
    </recommendedName>
</protein>
<evidence type="ECO:0000256" key="5">
    <source>
        <dbReference type="ARBA" id="ARBA00023040"/>
    </source>
</evidence>
<accession>A0A7M7GIY7</accession>
<evidence type="ECO:0000256" key="6">
    <source>
        <dbReference type="ARBA" id="ARBA00023136"/>
    </source>
</evidence>
<dbReference type="GeneID" id="100894012"/>
<evidence type="ECO:0000256" key="4">
    <source>
        <dbReference type="ARBA" id="ARBA00022989"/>
    </source>
</evidence>
<dbReference type="InterPro" id="IPR050569">
    <property type="entry name" value="TAAR"/>
</dbReference>
<reference evidence="13" key="2">
    <citation type="submission" date="2021-01" db="UniProtKB">
        <authorList>
            <consortium name="EnsemblMetazoa"/>
        </authorList>
    </citation>
    <scope>IDENTIFICATION</scope>
</reference>
<keyword evidence="8 9" id="KW-0807">Transducer</keyword>
<feature type="domain" description="G-protein coupled receptors family 1 profile" evidence="12">
    <location>
        <begin position="63"/>
        <end position="319"/>
    </location>
</feature>
<evidence type="ECO:0000256" key="11">
    <source>
        <dbReference type="SAM" id="Phobius"/>
    </source>
</evidence>
<evidence type="ECO:0000256" key="7">
    <source>
        <dbReference type="ARBA" id="ARBA00023170"/>
    </source>
</evidence>
<proteinExistence type="inferred from homology"/>
<keyword evidence="5 9" id="KW-0297">G-protein coupled receptor</keyword>
<dbReference type="GO" id="GO:0007186">
    <property type="term" value="P:G protein-coupled receptor signaling pathway"/>
    <property type="evidence" value="ECO:0000318"/>
    <property type="project" value="GO_Central"/>
</dbReference>
<dbReference type="CDD" id="cd00637">
    <property type="entry name" value="7tm_classA_rhodopsin-like"/>
    <property type="match status" value="1"/>
</dbReference>
<dbReference type="OrthoDB" id="6021576at2759"/>
<dbReference type="GO" id="GO:0004930">
    <property type="term" value="F:G protein-coupled receptor activity"/>
    <property type="evidence" value="ECO:0000318"/>
    <property type="project" value="GO_Central"/>
</dbReference>
<evidence type="ECO:0000256" key="10">
    <source>
        <dbReference type="SAM" id="MobiDB-lite"/>
    </source>
</evidence>
<keyword evidence="4 11" id="KW-1133">Transmembrane helix</keyword>
<keyword evidence="3 9" id="KW-0812">Transmembrane</keyword>
<dbReference type="PANTHER" id="PTHR24249:SF422">
    <property type="entry name" value="G-PROTEIN COUPLED RECEPTORS FAMILY 1 PROFILE DOMAIN-CONTAINING PROTEIN"/>
    <property type="match status" value="1"/>
</dbReference>
<feature type="transmembrane region" description="Helical" evidence="11">
    <location>
        <begin position="209"/>
        <end position="234"/>
    </location>
</feature>
<dbReference type="InParanoid" id="A0A7M7GIY7"/>
<feature type="transmembrane region" description="Helical" evidence="11">
    <location>
        <begin position="303"/>
        <end position="321"/>
    </location>
</feature>
<dbReference type="KEGG" id="spu:100894012"/>
<organism evidence="13 14">
    <name type="scientific">Strongylocentrotus purpuratus</name>
    <name type="common">Purple sea urchin</name>
    <dbReference type="NCBI Taxonomy" id="7668"/>
    <lineage>
        <taxon>Eukaryota</taxon>
        <taxon>Metazoa</taxon>
        <taxon>Echinodermata</taxon>
        <taxon>Eleutherozoa</taxon>
        <taxon>Echinozoa</taxon>
        <taxon>Echinoidea</taxon>
        <taxon>Euechinoidea</taxon>
        <taxon>Echinacea</taxon>
        <taxon>Camarodonta</taxon>
        <taxon>Echinidea</taxon>
        <taxon>Strongylocentrotidae</taxon>
        <taxon>Strongylocentrotus</taxon>
    </lineage>
</organism>
<dbReference type="PRINTS" id="PR00237">
    <property type="entry name" value="GPCRRHODOPSN"/>
</dbReference>
<evidence type="ECO:0000256" key="3">
    <source>
        <dbReference type="ARBA" id="ARBA00022692"/>
    </source>
</evidence>
<feature type="transmembrane region" description="Helical" evidence="11">
    <location>
        <begin position="266"/>
        <end position="291"/>
    </location>
</feature>
<dbReference type="SUPFAM" id="SSF81321">
    <property type="entry name" value="Family A G protein-coupled receptor-like"/>
    <property type="match status" value="1"/>
</dbReference>
<evidence type="ECO:0000259" key="12">
    <source>
        <dbReference type="PROSITE" id="PS50262"/>
    </source>
</evidence>
<dbReference type="PROSITE" id="PS50262">
    <property type="entry name" value="G_PROTEIN_RECEP_F1_2"/>
    <property type="match status" value="1"/>
</dbReference>
<evidence type="ECO:0000256" key="8">
    <source>
        <dbReference type="ARBA" id="ARBA00023224"/>
    </source>
</evidence>
<comment type="subcellular location">
    <subcellularLocation>
        <location evidence="1">Cell membrane</location>
        <topology evidence="1">Multi-pass membrane protein</topology>
    </subcellularLocation>
</comment>
<evidence type="ECO:0000256" key="2">
    <source>
        <dbReference type="ARBA" id="ARBA00022475"/>
    </source>
</evidence>
<dbReference type="PANTHER" id="PTHR24249">
    <property type="entry name" value="HISTAMINE RECEPTOR-RELATED G-PROTEIN COUPLED RECEPTOR"/>
    <property type="match status" value="1"/>
</dbReference>
<dbReference type="Pfam" id="PF00001">
    <property type="entry name" value="7tm_1"/>
    <property type="match status" value="1"/>
</dbReference>
<dbReference type="Gene3D" id="1.20.1070.10">
    <property type="entry name" value="Rhodopsin 7-helix transmembrane proteins"/>
    <property type="match status" value="1"/>
</dbReference>
<keyword evidence="14" id="KW-1185">Reference proteome</keyword>
<evidence type="ECO:0000313" key="14">
    <source>
        <dbReference type="Proteomes" id="UP000007110"/>
    </source>
</evidence>
<dbReference type="SMART" id="SM01381">
    <property type="entry name" value="7TM_GPCR_Srsx"/>
    <property type="match status" value="1"/>
</dbReference>